<evidence type="ECO:0000256" key="1">
    <source>
        <dbReference type="SAM" id="MobiDB-lite"/>
    </source>
</evidence>
<dbReference type="RefSeq" id="XP_040629637.1">
    <property type="nucleotide sequence ID" value="XM_040777622.1"/>
</dbReference>
<keyword evidence="3" id="KW-1185">Reference proteome</keyword>
<accession>M5GDW3</accession>
<feature type="compositionally biased region" description="Pro residues" evidence="1">
    <location>
        <begin position="240"/>
        <end position="250"/>
    </location>
</feature>
<feature type="compositionally biased region" description="Low complexity" evidence="1">
    <location>
        <begin position="208"/>
        <end position="228"/>
    </location>
</feature>
<organism evidence="2 3">
    <name type="scientific">Dacryopinax primogenitus (strain DJM 731)</name>
    <name type="common">Brown rot fungus</name>
    <dbReference type="NCBI Taxonomy" id="1858805"/>
    <lineage>
        <taxon>Eukaryota</taxon>
        <taxon>Fungi</taxon>
        <taxon>Dikarya</taxon>
        <taxon>Basidiomycota</taxon>
        <taxon>Agaricomycotina</taxon>
        <taxon>Dacrymycetes</taxon>
        <taxon>Dacrymycetales</taxon>
        <taxon>Dacrymycetaceae</taxon>
        <taxon>Dacryopinax</taxon>
    </lineage>
</organism>
<sequence>MIIEEDPIKHIAKGSLTEEADTTASDLADHDVAPPTYEEVLASTSGSVDAPSTSAASSSSSTSSSSFPPPPQRRPVEKVLPREGMNSYPPPPRSPPFAGPSSPSPTASTSTLNTLQSALGSVANAVAQHYAAKHMYEQQRREERWARREQRWERRAARRDMRHAQWEALVNGVAGPEEGPSAVYGRQQGHGPGPQRPGYVPSPPQAPHAPYGASSPPAPYAPYGSQAQRNGCPLQRGSPFAPPQGPPPEGPSWRGEPRRGDAQGVQPYNVVGNNPPSSKGM</sequence>
<feature type="region of interest" description="Disordered" evidence="1">
    <location>
        <begin position="1"/>
        <end position="115"/>
    </location>
</feature>
<dbReference type="EMBL" id="JH795861">
    <property type="protein sequence ID" value="EJU02743.1"/>
    <property type="molecule type" value="Genomic_DNA"/>
</dbReference>
<dbReference type="GeneID" id="63692684"/>
<feature type="compositionally biased region" description="Low complexity" evidence="1">
    <location>
        <begin position="52"/>
        <end position="66"/>
    </location>
</feature>
<feature type="compositionally biased region" description="Basic and acidic residues" evidence="1">
    <location>
        <begin position="135"/>
        <end position="165"/>
    </location>
</feature>
<dbReference type="HOGENOM" id="CLU_990517_0_0_1"/>
<dbReference type="Proteomes" id="UP000030653">
    <property type="component" value="Unassembled WGS sequence"/>
</dbReference>
<feature type="compositionally biased region" description="Low complexity" evidence="1">
    <location>
        <begin position="99"/>
        <end position="111"/>
    </location>
</feature>
<feature type="compositionally biased region" description="Pro residues" evidence="1">
    <location>
        <begin position="88"/>
        <end position="98"/>
    </location>
</feature>
<protein>
    <submittedName>
        <fullName evidence="2">Uncharacterized protein</fullName>
    </submittedName>
</protein>
<reference evidence="2 3" key="1">
    <citation type="journal article" date="2012" name="Science">
        <title>The Paleozoic origin of enzymatic lignin decomposition reconstructed from 31 fungal genomes.</title>
        <authorList>
            <person name="Floudas D."/>
            <person name="Binder M."/>
            <person name="Riley R."/>
            <person name="Barry K."/>
            <person name="Blanchette R.A."/>
            <person name="Henrissat B."/>
            <person name="Martinez A.T."/>
            <person name="Otillar R."/>
            <person name="Spatafora J.W."/>
            <person name="Yadav J.S."/>
            <person name="Aerts A."/>
            <person name="Benoit I."/>
            <person name="Boyd A."/>
            <person name="Carlson A."/>
            <person name="Copeland A."/>
            <person name="Coutinho P.M."/>
            <person name="de Vries R.P."/>
            <person name="Ferreira P."/>
            <person name="Findley K."/>
            <person name="Foster B."/>
            <person name="Gaskell J."/>
            <person name="Glotzer D."/>
            <person name="Gorecki P."/>
            <person name="Heitman J."/>
            <person name="Hesse C."/>
            <person name="Hori C."/>
            <person name="Igarashi K."/>
            <person name="Jurgens J.A."/>
            <person name="Kallen N."/>
            <person name="Kersten P."/>
            <person name="Kohler A."/>
            <person name="Kuees U."/>
            <person name="Kumar T.K.A."/>
            <person name="Kuo A."/>
            <person name="LaButti K."/>
            <person name="Larrondo L.F."/>
            <person name="Lindquist E."/>
            <person name="Ling A."/>
            <person name="Lombard V."/>
            <person name="Lucas S."/>
            <person name="Lundell T."/>
            <person name="Martin R."/>
            <person name="McLaughlin D.J."/>
            <person name="Morgenstern I."/>
            <person name="Morin E."/>
            <person name="Murat C."/>
            <person name="Nagy L.G."/>
            <person name="Nolan M."/>
            <person name="Ohm R.A."/>
            <person name="Patyshakuliyeva A."/>
            <person name="Rokas A."/>
            <person name="Ruiz-Duenas F.J."/>
            <person name="Sabat G."/>
            <person name="Salamov A."/>
            <person name="Samejima M."/>
            <person name="Schmutz J."/>
            <person name="Slot J.C."/>
            <person name="St John F."/>
            <person name="Stenlid J."/>
            <person name="Sun H."/>
            <person name="Sun S."/>
            <person name="Syed K."/>
            <person name="Tsang A."/>
            <person name="Wiebenga A."/>
            <person name="Young D."/>
            <person name="Pisabarro A."/>
            <person name="Eastwood D.C."/>
            <person name="Martin F."/>
            <person name="Cullen D."/>
            <person name="Grigoriev I.V."/>
            <person name="Hibbett D.S."/>
        </authorList>
    </citation>
    <scope>NUCLEOTIDE SEQUENCE [LARGE SCALE GENOMIC DNA]</scope>
    <source>
        <strain evidence="2 3">DJM-731 SS1</strain>
    </source>
</reference>
<proteinExistence type="predicted"/>
<gene>
    <name evidence="2" type="ORF">DACRYDRAFT_99761</name>
</gene>
<dbReference type="AlphaFoldDB" id="M5GDW3"/>
<name>M5GDW3_DACPD</name>
<evidence type="ECO:0000313" key="3">
    <source>
        <dbReference type="Proteomes" id="UP000030653"/>
    </source>
</evidence>
<evidence type="ECO:0000313" key="2">
    <source>
        <dbReference type="EMBL" id="EJU02743.1"/>
    </source>
</evidence>
<dbReference type="STRING" id="1858805.M5GDW3"/>
<feature type="compositionally biased region" description="Polar residues" evidence="1">
    <location>
        <begin position="42"/>
        <end position="51"/>
    </location>
</feature>
<feature type="region of interest" description="Disordered" evidence="1">
    <location>
        <begin position="135"/>
        <end position="281"/>
    </location>
</feature>
<feature type="compositionally biased region" description="Polar residues" evidence="1">
    <location>
        <begin position="271"/>
        <end position="281"/>
    </location>
</feature>